<comment type="caution">
    <text evidence="1">The sequence shown here is derived from an EMBL/GenBank/DDBJ whole genome shotgun (WGS) entry which is preliminary data.</text>
</comment>
<sequence>MADDQGFRTKTMKRKNVKGLALAAKPMPPVPSASDAQIPGAIGNDEKRADTLELGIEFRLDLKAENLVVLKELGAGNGGTVSKVMDAATKAVMARKIIHVEAKKEIRKRIVRELQIMHDCQSEYIVQFYGAMLNDTGDVIMCMEYMDCGSLDSISKAFGPVRVDVLGKISEAVLGGLTYLWRQHRIMHRDIKPSNILVNSKGHIKLCDFGVSSELEGSIAETFVGTGTYMAPERIQGSPYTVKSDVWSVGLTLMELAIGKFPFSGGDDRDGEAGGPQGILDLLQQIVGEPAPRLPKSDAFPSILEDMIAKCLLKNPNQRPTPQELYESDPFLLAAKRTPVDLEAWAVSMMERQKRTSHLPQLSPITKAYLRDARGTSSPSSSSGTPSSHDTERTPTNWDDVRGGPENARPNGSNRYSDARPHYPVRTSSASSGQNVMNLPIRPAPPPAAAPLPYMPRRMG</sequence>
<keyword evidence="2" id="KW-1185">Reference proteome</keyword>
<dbReference type="Proteomes" id="UP001172680">
    <property type="component" value="Unassembled WGS sequence"/>
</dbReference>
<evidence type="ECO:0000313" key="2">
    <source>
        <dbReference type="Proteomes" id="UP001172680"/>
    </source>
</evidence>
<dbReference type="EC" id="2.7.12.2" evidence="1"/>
<dbReference type="EMBL" id="JAPDRP010000011">
    <property type="protein sequence ID" value="KAJ9643534.1"/>
    <property type="molecule type" value="Genomic_DNA"/>
</dbReference>
<accession>A0ACC2Z7P7</accession>
<gene>
    <name evidence="1" type="primary">STE7</name>
    <name evidence="1" type="ORF">H2199_004213</name>
</gene>
<name>A0ACC2Z7P7_9PEZI</name>
<keyword evidence="1" id="KW-0418">Kinase</keyword>
<reference evidence="1" key="1">
    <citation type="submission" date="2022-10" db="EMBL/GenBank/DDBJ databases">
        <title>Culturing micro-colonial fungi from biological soil crusts in the Mojave desert and describing Neophaeococcomyces mojavensis, and introducing the new genera and species Taxawa tesnikishii.</title>
        <authorList>
            <person name="Kurbessoian T."/>
            <person name="Stajich J.E."/>
        </authorList>
    </citation>
    <scope>NUCLEOTIDE SEQUENCE</scope>
    <source>
        <strain evidence="1">JES_115</strain>
    </source>
</reference>
<keyword evidence="1" id="KW-0808">Transferase</keyword>
<protein>
    <submittedName>
        <fullName evidence="1">MAP kinase kinase (MEK)</fullName>
        <ecNumber evidence="1">2.7.12.2</ecNumber>
    </submittedName>
</protein>
<evidence type="ECO:0000313" key="1">
    <source>
        <dbReference type="EMBL" id="KAJ9643534.1"/>
    </source>
</evidence>
<organism evidence="1 2">
    <name type="scientific">Coniosporium tulheliwenetii</name>
    <dbReference type="NCBI Taxonomy" id="3383036"/>
    <lineage>
        <taxon>Eukaryota</taxon>
        <taxon>Fungi</taxon>
        <taxon>Dikarya</taxon>
        <taxon>Ascomycota</taxon>
        <taxon>Pezizomycotina</taxon>
        <taxon>Dothideomycetes</taxon>
        <taxon>Dothideomycetes incertae sedis</taxon>
        <taxon>Coniosporium</taxon>
    </lineage>
</organism>
<proteinExistence type="predicted"/>